<keyword evidence="2" id="KW-1185">Reference proteome</keyword>
<dbReference type="Proteomes" id="UP000789901">
    <property type="component" value="Unassembled WGS sequence"/>
</dbReference>
<comment type="caution">
    <text evidence="1">The sequence shown here is derived from an EMBL/GenBank/DDBJ whole genome shotgun (WGS) entry which is preliminary data.</text>
</comment>
<accession>A0ABN7WK00</accession>
<name>A0ABN7WK00_GIGMA</name>
<organism evidence="1 2">
    <name type="scientific">Gigaspora margarita</name>
    <dbReference type="NCBI Taxonomy" id="4874"/>
    <lineage>
        <taxon>Eukaryota</taxon>
        <taxon>Fungi</taxon>
        <taxon>Fungi incertae sedis</taxon>
        <taxon>Mucoromycota</taxon>
        <taxon>Glomeromycotina</taxon>
        <taxon>Glomeromycetes</taxon>
        <taxon>Diversisporales</taxon>
        <taxon>Gigasporaceae</taxon>
        <taxon>Gigaspora</taxon>
    </lineage>
</organism>
<reference evidence="1 2" key="1">
    <citation type="submission" date="2021-06" db="EMBL/GenBank/DDBJ databases">
        <authorList>
            <person name="Kallberg Y."/>
            <person name="Tangrot J."/>
            <person name="Rosling A."/>
        </authorList>
    </citation>
    <scope>NUCLEOTIDE SEQUENCE [LARGE SCALE GENOMIC DNA]</scope>
    <source>
        <strain evidence="1 2">120-4 pot B 10/14</strain>
    </source>
</reference>
<feature type="non-terminal residue" evidence="1">
    <location>
        <position position="1"/>
    </location>
</feature>
<dbReference type="EMBL" id="CAJVQB010048790">
    <property type="protein sequence ID" value="CAG8834168.1"/>
    <property type="molecule type" value="Genomic_DNA"/>
</dbReference>
<proteinExistence type="predicted"/>
<sequence length="139" mass="15828">TTSTSRIEGVHAILKTYLQIFIGDLHQVCITILLAVANQKKEIDTITESELPQIKEDTSHSEDPLQLLLQDLQQRYQEWTAFQQSVIQNSLKDMINTPLITLQNPNMVSTKGCPSNTTNCQQTNSTRRDPSGFEYIEYK</sequence>
<evidence type="ECO:0000313" key="1">
    <source>
        <dbReference type="EMBL" id="CAG8834168.1"/>
    </source>
</evidence>
<evidence type="ECO:0000313" key="2">
    <source>
        <dbReference type="Proteomes" id="UP000789901"/>
    </source>
</evidence>
<feature type="non-terminal residue" evidence="1">
    <location>
        <position position="139"/>
    </location>
</feature>
<gene>
    <name evidence="1" type="ORF">GMARGA_LOCUS31915</name>
</gene>
<protein>
    <submittedName>
        <fullName evidence="1">25515_t:CDS:1</fullName>
    </submittedName>
</protein>